<keyword evidence="3" id="KW-0677">Repeat</keyword>
<evidence type="ECO:0000313" key="10">
    <source>
        <dbReference type="EMBL" id="GJN94380.1"/>
    </source>
</evidence>
<dbReference type="Gene3D" id="3.30.160.60">
    <property type="entry name" value="Classic Zinc Finger"/>
    <property type="match status" value="1"/>
</dbReference>
<proteinExistence type="predicted"/>
<keyword evidence="6" id="KW-0539">Nucleus</keyword>
<dbReference type="GO" id="GO:0006351">
    <property type="term" value="P:DNA-templated transcription"/>
    <property type="evidence" value="ECO:0007669"/>
    <property type="project" value="InterPro"/>
</dbReference>
<dbReference type="InterPro" id="IPR013087">
    <property type="entry name" value="Znf_C2H2_type"/>
</dbReference>
<dbReference type="GO" id="GO:0000785">
    <property type="term" value="C:chromatin"/>
    <property type="evidence" value="ECO:0007669"/>
    <property type="project" value="TreeGrafter"/>
</dbReference>
<keyword evidence="11" id="KW-1185">Reference proteome</keyword>
<dbReference type="PROSITE" id="PS50157">
    <property type="entry name" value="ZINC_FINGER_C2H2_2"/>
    <property type="match status" value="1"/>
</dbReference>
<dbReference type="InterPro" id="IPR036236">
    <property type="entry name" value="Znf_C2H2_sf"/>
</dbReference>
<comment type="caution">
    <text evidence="10">The sequence shown here is derived from an EMBL/GenBank/DDBJ whole genome shotgun (WGS) entry which is preliminary data.</text>
</comment>
<feature type="region of interest" description="Disordered" evidence="8">
    <location>
        <begin position="323"/>
        <end position="358"/>
    </location>
</feature>
<dbReference type="PROSITE" id="PS00028">
    <property type="entry name" value="ZINC_FINGER_C2H2_1"/>
    <property type="match status" value="1"/>
</dbReference>
<dbReference type="GO" id="GO:0000981">
    <property type="term" value="F:DNA-binding transcription factor activity, RNA polymerase II-specific"/>
    <property type="evidence" value="ECO:0007669"/>
    <property type="project" value="InterPro"/>
</dbReference>
<organism evidence="10 11">
    <name type="scientific">Rhodotorula paludigena</name>
    <dbReference type="NCBI Taxonomy" id="86838"/>
    <lineage>
        <taxon>Eukaryota</taxon>
        <taxon>Fungi</taxon>
        <taxon>Dikarya</taxon>
        <taxon>Basidiomycota</taxon>
        <taxon>Pucciniomycotina</taxon>
        <taxon>Microbotryomycetes</taxon>
        <taxon>Sporidiobolales</taxon>
        <taxon>Sporidiobolaceae</taxon>
        <taxon>Rhodotorula</taxon>
    </lineage>
</organism>
<dbReference type="GO" id="GO:0008270">
    <property type="term" value="F:zinc ion binding"/>
    <property type="evidence" value="ECO:0007669"/>
    <property type="project" value="UniProtKB-KW"/>
</dbReference>
<keyword evidence="5" id="KW-0862">Zinc</keyword>
<protein>
    <recommendedName>
        <fullName evidence="9">C2H2-type domain-containing protein</fullName>
    </recommendedName>
</protein>
<dbReference type="GO" id="GO:0005634">
    <property type="term" value="C:nucleus"/>
    <property type="evidence" value="ECO:0007669"/>
    <property type="project" value="UniProtKB-SubCell"/>
</dbReference>
<dbReference type="PANTHER" id="PTHR40626:SF11">
    <property type="entry name" value="ZINC FINGER PROTEIN YPR022C"/>
    <property type="match status" value="1"/>
</dbReference>
<dbReference type="PANTHER" id="PTHR40626">
    <property type="entry name" value="MIP31509P"/>
    <property type="match status" value="1"/>
</dbReference>
<keyword evidence="4 7" id="KW-0863">Zinc-finger</keyword>
<feature type="region of interest" description="Disordered" evidence="8">
    <location>
        <begin position="813"/>
        <end position="856"/>
    </location>
</feature>
<feature type="region of interest" description="Disordered" evidence="8">
    <location>
        <begin position="184"/>
        <end position="219"/>
    </location>
</feature>
<dbReference type="Pfam" id="PF00096">
    <property type="entry name" value="zf-C2H2"/>
    <property type="match status" value="1"/>
</dbReference>
<reference evidence="10 11" key="1">
    <citation type="submission" date="2021-12" db="EMBL/GenBank/DDBJ databases">
        <title>High titer production of polyol ester of fatty acids by Rhodotorula paludigena BS15 towards product separation-free biomass refinery.</title>
        <authorList>
            <person name="Mano J."/>
            <person name="Ono H."/>
            <person name="Tanaka T."/>
            <person name="Naito K."/>
            <person name="Sushida H."/>
            <person name="Ike M."/>
            <person name="Tokuyasu K."/>
            <person name="Kitaoka M."/>
        </authorList>
    </citation>
    <scope>NUCLEOTIDE SEQUENCE [LARGE SCALE GENOMIC DNA]</scope>
    <source>
        <strain evidence="10 11">BS15</strain>
    </source>
</reference>
<feature type="compositionally biased region" description="Low complexity" evidence="8">
    <location>
        <begin position="827"/>
        <end position="850"/>
    </location>
</feature>
<evidence type="ECO:0000259" key="9">
    <source>
        <dbReference type="PROSITE" id="PS50157"/>
    </source>
</evidence>
<evidence type="ECO:0000256" key="4">
    <source>
        <dbReference type="ARBA" id="ARBA00022771"/>
    </source>
</evidence>
<dbReference type="GO" id="GO:0000978">
    <property type="term" value="F:RNA polymerase II cis-regulatory region sequence-specific DNA binding"/>
    <property type="evidence" value="ECO:0007669"/>
    <property type="project" value="InterPro"/>
</dbReference>
<feature type="compositionally biased region" description="Polar residues" evidence="8">
    <location>
        <begin position="184"/>
        <end position="197"/>
    </location>
</feature>
<dbReference type="AlphaFoldDB" id="A0AAV5GY31"/>
<sequence length="929" mass="97863">MPPAPRGSASGQTFPCPDCDKSFSRKEYMARHYRSKHSKEKPFSDLLRRHYKTCNEAKVARGEVEAPPAIDFPGTAGSSGVDSAVLTTGSAISAPRAAEGSALMAVDAPGFMPYSSDAFLPDGLPVPPMSAYSSAAGSATTSAPQASTSAFSPNMASLFANNAASSSASTASPDYAVFTNSPLSHPSTASTGLTSPDTGAKAALPSSAPSCANGAAQPTSSLSLPQIMASIASATGDRGSAPAMPSLSGPDPSVTEQPHQHPGLKASLAGLGNNDTLAPGLSRTGSFTKDEVLASEVLQDLMRSPFGVNGAGVATMSALGNGANGSHGASPAGSTPWHGAKAAARAATDPNHAQGNESVSLVDTSGAEWAFGTPFASGIGSSSGSLVASPGAGGLSFGGVFSPGPVSNKLEESPAAQALAEYFNKGGVGGITALDLGFPTEPSLWPEWIYQPATVHQEDKRWWLPEQKFCLGYLYPWHVPPLPVLSQYARQATEKLLPSMPIVHAASVVLRDMPAHTAFALTVAGAWYEPEGQAFSNEMLVEKRVFLVRGFQDEGKSWSDKFASLQSLLLYQLLGLFHRDEQQRLLSHSFHSALVYMLRALDVPAKVRARTDELVAPGPSLTGDALEQAWKDWVEVETWRRCAFIVFLTDLEHAAATNSAQLLALSDLDLDLPASDRAWNAKSAIEWSEISTNTLTPPAVSFLAAIRALLAPKTPEPFSTEGVLLNELGRLSSFPLLVLSRTLSYLERKTQEALSQIDPFKSLLGGLGIYEGREQEHRDVLQRIRAGRETLRRLPGGIARGGGEGWYRDIIPSAEDFHPAPSPAPPTTTRASNASASDSTSPSTHSPFTPLDDTSPAATASLSELFAEFDEAPYQPFHGAGGTQPGETYEAAQERLRKLAQRRLDEVKASTPAAFDFMTGFTGTGAAPW</sequence>
<evidence type="ECO:0000256" key="1">
    <source>
        <dbReference type="ARBA" id="ARBA00004123"/>
    </source>
</evidence>
<dbReference type="SMART" id="SM00355">
    <property type="entry name" value="ZnF_C2H2"/>
    <property type="match status" value="1"/>
</dbReference>
<dbReference type="SUPFAM" id="SSF57667">
    <property type="entry name" value="beta-beta-alpha zinc fingers"/>
    <property type="match status" value="1"/>
</dbReference>
<evidence type="ECO:0000313" key="11">
    <source>
        <dbReference type="Proteomes" id="UP001342314"/>
    </source>
</evidence>
<evidence type="ECO:0000256" key="7">
    <source>
        <dbReference type="PROSITE-ProRule" id="PRU00042"/>
    </source>
</evidence>
<name>A0AAV5GY31_9BASI</name>
<feature type="region of interest" description="Disordered" evidence="8">
    <location>
        <begin position="235"/>
        <end position="284"/>
    </location>
</feature>
<accession>A0AAV5GY31</accession>
<comment type="subcellular location">
    <subcellularLocation>
        <location evidence="1">Nucleus</location>
    </subcellularLocation>
</comment>
<dbReference type="Proteomes" id="UP001342314">
    <property type="component" value="Unassembled WGS sequence"/>
</dbReference>
<dbReference type="InterPro" id="IPR007219">
    <property type="entry name" value="XnlR_reg_dom"/>
</dbReference>
<evidence type="ECO:0000256" key="3">
    <source>
        <dbReference type="ARBA" id="ARBA00022737"/>
    </source>
</evidence>
<evidence type="ECO:0000256" key="2">
    <source>
        <dbReference type="ARBA" id="ARBA00022723"/>
    </source>
</evidence>
<evidence type="ECO:0000256" key="5">
    <source>
        <dbReference type="ARBA" id="ARBA00022833"/>
    </source>
</evidence>
<keyword evidence="2" id="KW-0479">Metal-binding</keyword>
<gene>
    <name evidence="10" type="ORF">Rhopal_007460-T1</name>
</gene>
<dbReference type="EMBL" id="BQKY01000017">
    <property type="protein sequence ID" value="GJN94380.1"/>
    <property type="molecule type" value="Genomic_DNA"/>
</dbReference>
<dbReference type="InterPro" id="IPR051059">
    <property type="entry name" value="VerF-like"/>
</dbReference>
<evidence type="ECO:0000256" key="8">
    <source>
        <dbReference type="SAM" id="MobiDB-lite"/>
    </source>
</evidence>
<dbReference type="Pfam" id="PF04082">
    <property type="entry name" value="Fungal_trans"/>
    <property type="match status" value="1"/>
</dbReference>
<feature type="domain" description="C2H2-type" evidence="9">
    <location>
        <begin position="14"/>
        <end position="42"/>
    </location>
</feature>
<evidence type="ECO:0000256" key="6">
    <source>
        <dbReference type="ARBA" id="ARBA00023242"/>
    </source>
</evidence>